<dbReference type="PANTHER" id="PTHR22939">
    <property type="entry name" value="SERINE PROTEASE FAMILY S1C HTRA-RELATED"/>
    <property type="match status" value="1"/>
</dbReference>
<comment type="similarity">
    <text evidence="1">Belongs to the peptidase S1C family.</text>
</comment>
<proteinExistence type="inferred from homology"/>
<feature type="signal peptide" evidence="2">
    <location>
        <begin position="1"/>
        <end position="23"/>
    </location>
</feature>
<dbReference type="InterPro" id="IPR036034">
    <property type="entry name" value="PDZ_sf"/>
</dbReference>
<evidence type="ECO:0000313" key="5">
    <source>
        <dbReference type="Proteomes" id="UP000753802"/>
    </source>
</evidence>
<dbReference type="PROSITE" id="PS50106">
    <property type="entry name" value="PDZ"/>
    <property type="match status" value="2"/>
</dbReference>
<protein>
    <submittedName>
        <fullName evidence="4">PDZ domain-containing protein</fullName>
    </submittedName>
</protein>
<dbReference type="InterPro" id="IPR001478">
    <property type="entry name" value="PDZ"/>
</dbReference>
<evidence type="ECO:0000259" key="3">
    <source>
        <dbReference type="PROSITE" id="PS50106"/>
    </source>
</evidence>
<feature type="chain" id="PRO_5046245937" evidence="2">
    <location>
        <begin position="24"/>
        <end position="334"/>
    </location>
</feature>
<sequence length="334" mass="36104">MNTKILPLIALALGVAVLGNAQSKDKSDKKEKAGSDVIIRKKGDSKEKMTIVIDGNDITVNGKPLNELKDGDVEVLSEKGMGAMIPRLRGKMGTMGGLKMFGGVVENNRAYLGVTSTASEKGAQVATVQKGSPAEKAGFKKDDVITKVNDIKISNGGDLYDAIGEFKPGEKVTITYLRDGKENTATVALEKSTISSSFSFDRKDLDHLKDLGDLKGMEGLHFDMPQLHNIPGLNGREFSFNRRPRLGVEIQDVEEGKGVKILDVDDETPAAKAGLKKDDVISELNGKAIGSVDELQSALKEIKEGDTFKLGYKRNGQLQTAEIRFPKKLKTAEL</sequence>
<dbReference type="Proteomes" id="UP000753802">
    <property type="component" value="Unassembled WGS sequence"/>
</dbReference>
<feature type="domain" description="PDZ" evidence="3">
    <location>
        <begin position="246"/>
        <end position="314"/>
    </location>
</feature>
<organism evidence="4 5">
    <name type="scientific">Sediminibacterium roseum</name>
    <dbReference type="NCBI Taxonomy" id="1978412"/>
    <lineage>
        <taxon>Bacteria</taxon>
        <taxon>Pseudomonadati</taxon>
        <taxon>Bacteroidota</taxon>
        <taxon>Chitinophagia</taxon>
        <taxon>Chitinophagales</taxon>
        <taxon>Chitinophagaceae</taxon>
        <taxon>Sediminibacterium</taxon>
    </lineage>
</organism>
<comment type="caution">
    <text evidence="4">The sequence shown here is derived from an EMBL/GenBank/DDBJ whole genome shotgun (WGS) entry which is preliminary data.</text>
</comment>
<dbReference type="Pfam" id="PF13180">
    <property type="entry name" value="PDZ_2"/>
    <property type="match status" value="2"/>
</dbReference>
<dbReference type="EMBL" id="JAACJS010000002">
    <property type="protein sequence ID" value="NCI48628.1"/>
    <property type="molecule type" value="Genomic_DNA"/>
</dbReference>
<name>A0ABW9ZRF4_9BACT</name>
<evidence type="ECO:0000313" key="4">
    <source>
        <dbReference type="EMBL" id="NCI48628.1"/>
    </source>
</evidence>
<keyword evidence="2" id="KW-0732">Signal</keyword>
<evidence type="ECO:0000256" key="2">
    <source>
        <dbReference type="SAM" id="SignalP"/>
    </source>
</evidence>
<dbReference type="RefSeq" id="WP_161816947.1">
    <property type="nucleotide sequence ID" value="NZ_JAACJS010000002.1"/>
</dbReference>
<dbReference type="Gene3D" id="2.30.42.10">
    <property type="match status" value="2"/>
</dbReference>
<evidence type="ECO:0000256" key="1">
    <source>
        <dbReference type="ARBA" id="ARBA00010541"/>
    </source>
</evidence>
<dbReference type="CDD" id="cd06779">
    <property type="entry name" value="cpPDZ_Deg_HtrA-like"/>
    <property type="match status" value="1"/>
</dbReference>
<dbReference type="PANTHER" id="PTHR22939:SF129">
    <property type="entry name" value="SERINE PROTEASE HTRA2, MITOCHONDRIAL"/>
    <property type="match status" value="1"/>
</dbReference>
<keyword evidence="5" id="KW-1185">Reference proteome</keyword>
<feature type="domain" description="PDZ" evidence="3">
    <location>
        <begin position="104"/>
        <end position="155"/>
    </location>
</feature>
<reference evidence="4 5" key="1">
    <citation type="submission" date="2020-01" db="EMBL/GenBank/DDBJ databases">
        <title>Genome analysis.</title>
        <authorList>
            <person name="Wu S."/>
            <person name="Wang G."/>
        </authorList>
    </citation>
    <scope>NUCLEOTIDE SEQUENCE [LARGE SCALE GENOMIC DNA]</scope>
    <source>
        <strain evidence="4 5">SYL130</strain>
    </source>
</reference>
<gene>
    <name evidence="4" type="ORF">GWC95_01745</name>
</gene>
<dbReference type="SMART" id="SM00228">
    <property type="entry name" value="PDZ"/>
    <property type="match status" value="2"/>
</dbReference>
<dbReference type="SUPFAM" id="SSF50156">
    <property type="entry name" value="PDZ domain-like"/>
    <property type="match status" value="2"/>
</dbReference>
<accession>A0ABW9ZRF4</accession>